<keyword evidence="5" id="KW-1185">Reference proteome</keyword>
<feature type="domain" description="DUF8191" evidence="3">
    <location>
        <begin position="271"/>
        <end position="353"/>
    </location>
</feature>
<evidence type="ECO:0000313" key="4">
    <source>
        <dbReference type="EMBL" id="THH29522.1"/>
    </source>
</evidence>
<feature type="compositionally biased region" description="Acidic residues" evidence="2">
    <location>
        <begin position="227"/>
        <end position="237"/>
    </location>
</feature>
<dbReference type="Pfam" id="PF26609">
    <property type="entry name" value="DUF8191"/>
    <property type="match status" value="1"/>
</dbReference>
<dbReference type="OrthoDB" id="6105938at2759"/>
<feature type="compositionally biased region" description="Acidic residues" evidence="2">
    <location>
        <begin position="198"/>
        <end position="214"/>
    </location>
</feature>
<dbReference type="Gene3D" id="3.30.40.10">
    <property type="entry name" value="Zinc/RING finger domain, C3HC4 (zinc finger)"/>
    <property type="match status" value="1"/>
</dbReference>
<dbReference type="InterPro" id="IPR013083">
    <property type="entry name" value="Znf_RING/FYVE/PHD"/>
</dbReference>
<reference evidence="4 5" key="1">
    <citation type="submission" date="2019-02" db="EMBL/GenBank/DDBJ databases">
        <title>Genome sequencing of the rare red list fungi Antrodiella citrinella (Flaviporus citrinellus).</title>
        <authorList>
            <person name="Buettner E."/>
            <person name="Kellner H."/>
        </authorList>
    </citation>
    <scope>NUCLEOTIDE SEQUENCE [LARGE SCALE GENOMIC DNA]</scope>
    <source>
        <strain evidence="4 5">DSM 108506</strain>
    </source>
</reference>
<name>A0A4S4MTE8_9APHY</name>
<evidence type="ECO:0000313" key="5">
    <source>
        <dbReference type="Proteomes" id="UP000308730"/>
    </source>
</evidence>
<evidence type="ECO:0000256" key="1">
    <source>
        <dbReference type="SAM" id="Coils"/>
    </source>
</evidence>
<accession>A0A4S4MTE8</accession>
<feature type="compositionally biased region" description="Pro residues" evidence="2">
    <location>
        <begin position="171"/>
        <end position="182"/>
    </location>
</feature>
<comment type="caution">
    <text evidence="4">The sequence shown here is derived from an EMBL/GenBank/DDBJ whole genome shotgun (WGS) entry which is preliminary data.</text>
</comment>
<sequence>MTSRAFSEVSEDEGKDEDVMMCGPDDTTRLKKEVEDLKRQIHHTEKRTRKQDKELDKLRKELSNAHKMTSEQLSEIATLQSHSKKAEDLITTIEGHMNCHICMDILARPYGLSPCGHVDPIHSWANSQPIVQRKKICPVCRTHIRTRPIPLFVVKSVAAALEKHKAGTPGALPPRDSPPPEVDPWKGIFTKNAGMDNNDGDEDDGDDEDEEDQWSSDGEGYGGYGSEYDDDSDDEEYQGSWVHPHWEPPNGQLSPRDYAYLDDVEGEELSMLRRGCTLQMIHLFQLRYDHGEGLQALVDGDNTVHLGWNVSLLDHDASGEEFMDWITRDIHERPERWERVDHDDGTWSAWKLVRVERDQEYDDSDSDAWFDGLLSGDELDFL</sequence>
<keyword evidence="1" id="KW-0175">Coiled coil</keyword>
<dbReference type="EMBL" id="SGPM01000120">
    <property type="protein sequence ID" value="THH29522.1"/>
    <property type="molecule type" value="Genomic_DNA"/>
</dbReference>
<dbReference type="Proteomes" id="UP000308730">
    <property type="component" value="Unassembled WGS sequence"/>
</dbReference>
<proteinExistence type="predicted"/>
<feature type="region of interest" description="Disordered" evidence="2">
    <location>
        <begin position="165"/>
        <end position="249"/>
    </location>
</feature>
<protein>
    <recommendedName>
        <fullName evidence="3">DUF8191 domain-containing protein</fullName>
    </recommendedName>
</protein>
<organism evidence="4 5">
    <name type="scientific">Antrodiella citrinella</name>
    <dbReference type="NCBI Taxonomy" id="2447956"/>
    <lineage>
        <taxon>Eukaryota</taxon>
        <taxon>Fungi</taxon>
        <taxon>Dikarya</taxon>
        <taxon>Basidiomycota</taxon>
        <taxon>Agaricomycotina</taxon>
        <taxon>Agaricomycetes</taxon>
        <taxon>Polyporales</taxon>
        <taxon>Steccherinaceae</taxon>
        <taxon>Antrodiella</taxon>
    </lineage>
</organism>
<dbReference type="InterPro" id="IPR058504">
    <property type="entry name" value="DUF8191"/>
</dbReference>
<evidence type="ECO:0000259" key="3">
    <source>
        <dbReference type="Pfam" id="PF26609"/>
    </source>
</evidence>
<gene>
    <name evidence="4" type="ORF">EUX98_g4674</name>
</gene>
<feature type="coiled-coil region" evidence="1">
    <location>
        <begin position="27"/>
        <end position="61"/>
    </location>
</feature>
<dbReference type="SUPFAM" id="SSF57850">
    <property type="entry name" value="RING/U-box"/>
    <property type="match status" value="1"/>
</dbReference>
<feature type="region of interest" description="Disordered" evidence="2">
    <location>
        <begin position="1"/>
        <end position="24"/>
    </location>
</feature>
<dbReference type="AlphaFoldDB" id="A0A4S4MTE8"/>
<evidence type="ECO:0000256" key="2">
    <source>
        <dbReference type="SAM" id="MobiDB-lite"/>
    </source>
</evidence>